<dbReference type="SUPFAM" id="SSF51905">
    <property type="entry name" value="FAD/NAD(P)-binding domain"/>
    <property type="match status" value="1"/>
</dbReference>
<dbReference type="InterPro" id="IPR027477">
    <property type="entry name" value="Succ_DH/fumarate_Rdtase_cat_sf"/>
</dbReference>
<feature type="domain" description="Fumarate reductase/succinate dehydrogenase flavoprotein-like C-terminal" evidence="15">
    <location>
        <begin position="503"/>
        <end position="637"/>
    </location>
</feature>
<evidence type="ECO:0000256" key="3">
    <source>
        <dbReference type="ARBA" id="ARBA00008040"/>
    </source>
</evidence>
<dbReference type="InterPro" id="IPR011280">
    <property type="entry name" value="Succ_DH/Fum_Rdt_flav_su"/>
</dbReference>
<dbReference type="NCBIfam" id="TIGR01811">
    <property type="entry name" value="sdhA_Bsu"/>
    <property type="match status" value="1"/>
</dbReference>
<keyword evidence="7" id="KW-0285">Flavoprotein</keyword>
<keyword evidence="11" id="KW-0472">Membrane</keyword>
<comment type="subcellular location">
    <subcellularLocation>
        <location evidence="2">Cell membrane</location>
        <topology evidence="2">Peripheral membrane protein</topology>
        <orientation evidence="2">Cytoplasmic side</orientation>
    </subcellularLocation>
</comment>
<dbReference type="PANTHER" id="PTHR11632:SF53">
    <property type="entry name" value="SUCCINATE DEHYDROGENASE FLAVOPROTEIN SUBUNIT"/>
    <property type="match status" value="1"/>
</dbReference>
<dbReference type="RefSeq" id="WP_069379239.1">
    <property type="nucleotide sequence ID" value="NZ_CP017141.1"/>
</dbReference>
<evidence type="ECO:0000256" key="6">
    <source>
        <dbReference type="ARBA" id="ARBA00022475"/>
    </source>
</evidence>
<dbReference type="OrthoDB" id="9806724at2"/>
<dbReference type="InterPro" id="IPR003953">
    <property type="entry name" value="FAD-dep_OxRdtase_2_FAD-bd"/>
</dbReference>
<dbReference type="EC" id="1.3.5.1" evidence="4"/>
<dbReference type="Proteomes" id="UP000094313">
    <property type="component" value="Chromosome"/>
</dbReference>
<dbReference type="InterPro" id="IPR030664">
    <property type="entry name" value="SdhA/FrdA/AprA"/>
</dbReference>
<dbReference type="Gene3D" id="3.50.50.60">
    <property type="entry name" value="FAD/NAD(P)-binding domain"/>
    <property type="match status" value="1"/>
</dbReference>
<proteinExistence type="inferred from homology"/>
<dbReference type="SUPFAM" id="SSF46977">
    <property type="entry name" value="Succinate dehydrogenase/fumarate reductase flavoprotein C-terminal domain"/>
    <property type="match status" value="1"/>
</dbReference>
<dbReference type="GO" id="GO:0009055">
    <property type="term" value="F:electron transfer activity"/>
    <property type="evidence" value="ECO:0007669"/>
    <property type="project" value="TreeGrafter"/>
</dbReference>
<gene>
    <name evidence="16" type="primary">sdhA</name>
    <name evidence="16" type="ORF">BFS30_10425</name>
</gene>
<dbReference type="KEGG" id="psty:BFS30_10425"/>
<protein>
    <recommendedName>
        <fullName evidence="4">succinate dehydrogenase</fullName>
        <ecNumber evidence="4">1.3.5.1</ecNumber>
    </recommendedName>
</protein>
<reference evidence="16 17" key="1">
    <citation type="submission" date="2016-08" db="EMBL/GenBank/DDBJ databases">
        <authorList>
            <person name="Seilhamer J.J."/>
        </authorList>
    </citation>
    <scope>NUCLEOTIDE SEQUENCE [LARGE SCALE GENOMIC DNA]</scope>
    <source>
        <strain evidence="16 17">DX4</strain>
    </source>
</reference>
<dbReference type="PANTHER" id="PTHR11632">
    <property type="entry name" value="SUCCINATE DEHYDROGENASE 2 FLAVOPROTEIN SUBUNIT"/>
    <property type="match status" value="1"/>
</dbReference>
<evidence type="ECO:0000259" key="15">
    <source>
        <dbReference type="Pfam" id="PF02910"/>
    </source>
</evidence>
<name>A0A1D7QG29_9SPHI</name>
<dbReference type="Pfam" id="PF02910">
    <property type="entry name" value="Succ_DH_flav_C"/>
    <property type="match status" value="1"/>
</dbReference>
<comment type="similarity">
    <text evidence="3">Belongs to the FAD-dependent oxidoreductase 2 family. FRD/SDH subfamily.</text>
</comment>
<evidence type="ECO:0000256" key="4">
    <source>
        <dbReference type="ARBA" id="ARBA00012792"/>
    </source>
</evidence>
<evidence type="ECO:0000256" key="7">
    <source>
        <dbReference type="ARBA" id="ARBA00022630"/>
    </source>
</evidence>
<dbReference type="InterPro" id="IPR015939">
    <property type="entry name" value="Fum_Rdtase/Succ_DH_flav-like_C"/>
</dbReference>
<dbReference type="GO" id="GO:0008177">
    <property type="term" value="F:succinate dehydrogenase (quinone) activity"/>
    <property type="evidence" value="ECO:0007669"/>
    <property type="project" value="UniProtKB-EC"/>
</dbReference>
<evidence type="ECO:0000256" key="1">
    <source>
        <dbReference type="ARBA" id="ARBA00001974"/>
    </source>
</evidence>
<keyword evidence="6" id="KW-1003">Cell membrane</keyword>
<dbReference type="GO" id="GO:0009061">
    <property type="term" value="P:anaerobic respiration"/>
    <property type="evidence" value="ECO:0007669"/>
    <property type="project" value="TreeGrafter"/>
</dbReference>
<evidence type="ECO:0000256" key="5">
    <source>
        <dbReference type="ARBA" id="ARBA00022448"/>
    </source>
</evidence>
<evidence type="ECO:0000313" key="16">
    <source>
        <dbReference type="EMBL" id="AOM77549.1"/>
    </source>
</evidence>
<keyword evidence="5" id="KW-0813">Transport</keyword>
<feature type="domain" description="FAD-dependent oxidoreductase 2 FAD-binding" evidence="14">
    <location>
        <begin position="36"/>
        <end position="441"/>
    </location>
</feature>
<evidence type="ECO:0000256" key="8">
    <source>
        <dbReference type="ARBA" id="ARBA00022827"/>
    </source>
</evidence>
<evidence type="ECO:0000256" key="13">
    <source>
        <dbReference type="PIRSR" id="PIRSR630664-50"/>
    </source>
</evidence>
<dbReference type="SUPFAM" id="SSF56425">
    <property type="entry name" value="Succinate dehydrogenase/fumarate reductase flavoprotein, catalytic domain"/>
    <property type="match status" value="1"/>
</dbReference>
<dbReference type="FunFam" id="3.90.700.10:FF:000006">
    <property type="entry name" value="Succinate dehydrogenase flavoprotein subunit"/>
    <property type="match status" value="1"/>
</dbReference>
<dbReference type="PRINTS" id="PR00368">
    <property type="entry name" value="FADPNR"/>
</dbReference>
<organism evidence="16 17">
    <name type="scientific">Pedobacter steynii</name>
    <dbReference type="NCBI Taxonomy" id="430522"/>
    <lineage>
        <taxon>Bacteria</taxon>
        <taxon>Pseudomonadati</taxon>
        <taxon>Bacteroidota</taxon>
        <taxon>Sphingobacteriia</taxon>
        <taxon>Sphingobacteriales</taxon>
        <taxon>Sphingobacteriaceae</taxon>
        <taxon>Pedobacter</taxon>
    </lineage>
</organism>
<dbReference type="Gene3D" id="1.20.58.100">
    <property type="entry name" value="Fumarate reductase/succinate dehydrogenase flavoprotein-like, C-terminal domain"/>
    <property type="match status" value="1"/>
</dbReference>
<comment type="cofactor">
    <cofactor evidence="1">
        <name>FAD</name>
        <dbReference type="ChEBI" id="CHEBI:57692"/>
    </cofactor>
</comment>
<accession>A0A1D7QG29</accession>
<dbReference type="FunFam" id="1.20.58.100:FF:000003">
    <property type="entry name" value="Succinate dehydrogenase flavoprotein subunit"/>
    <property type="match status" value="1"/>
</dbReference>
<dbReference type="InterPro" id="IPR036188">
    <property type="entry name" value="FAD/NAD-bd_sf"/>
</dbReference>
<feature type="active site" description="Proton acceptor" evidence="13">
    <location>
        <position position="330"/>
    </location>
</feature>
<dbReference type="Pfam" id="PF00890">
    <property type="entry name" value="FAD_binding_2"/>
    <property type="match status" value="1"/>
</dbReference>
<dbReference type="InterPro" id="IPR037099">
    <property type="entry name" value="Fum_R/Succ_DH_flav-like_C_sf"/>
</dbReference>
<evidence type="ECO:0000256" key="2">
    <source>
        <dbReference type="ARBA" id="ARBA00004413"/>
    </source>
</evidence>
<evidence type="ECO:0000313" key="17">
    <source>
        <dbReference type="Proteomes" id="UP000094313"/>
    </source>
</evidence>
<dbReference type="GO" id="GO:0050660">
    <property type="term" value="F:flavin adenine dinucleotide binding"/>
    <property type="evidence" value="ECO:0007669"/>
    <property type="project" value="TreeGrafter"/>
</dbReference>
<keyword evidence="8" id="KW-0274">FAD</keyword>
<dbReference type="FunFam" id="3.50.50.60:FF:000009">
    <property type="entry name" value="Succinate dehydrogenase flavoprotein subunit"/>
    <property type="match status" value="1"/>
</dbReference>
<dbReference type="NCBIfam" id="NF005749">
    <property type="entry name" value="PRK07573.1"/>
    <property type="match status" value="1"/>
</dbReference>
<keyword evidence="10" id="KW-0560">Oxidoreductase</keyword>
<evidence type="ECO:0000256" key="12">
    <source>
        <dbReference type="ARBA" id="ARBA00049220"/>
    </source>
</evidence>
<dbReference type="GO" id="GO:0005886">
    <property type="term" value="C:plasma membrane"/>
    <property type="evidence" value="ECO:0007669"/>
    <property type="project" value="UniProtKB-SubCell"/>
</dbReference>
<dbReference type="Gene3D" id="3.90.700.10">
    <property type="entry name" value="Succinate dehydrogenase/fumarate reductase flavoprotein, catalytic domain"/>
    <property type="match status" value="1"/>
</dbReference>
<evidence type="ECO:0000256" key="9">
    <source>
        <dbReference type="ARBA" id="ARBA00022982"/>
    </source>
</evidence>
<evidence type="ECO:0000259" key="14">
    <source>
        <dbReference type="Pfam" id="PF00890"/>
    </source>
</evidence>
<keyword evidence="17" id="KW-1185">Reference proteome</keyword>
<dbReference type="AlphaFoldDB" id="A0A1D7QG29"/>
<keyword evidence="9" id="KW-0249">Electron transport</keyword>
<sequence>MELNAKIPPGPLKDKWNFYKDHAKLVNPANRKKMEVIVVGTGLAGSAAAASLGEMGYMVKSFCFQDSARRAHSVAAQGGVNAAKNYKNDGDSVYRMFYDTIKGGDFRSREANVYRLAECSAQLIDQAVAQGVPFGREYGGYLNNRSFGGVQVSRTFYARGQTGQQLLLGAYQALMRQVSAKTVTLYTRHEMLDLVLVDGKARGIIVRNLDTGEIERHSAHTVILATGGFGKIYYLSTLAMGCNASAIWRAHKKGAFMACPSWTQVHPTSLPQSGDYQSKLTLMSESLRNDGRIWVPLNREEKRNPNDIPENERDYYLERRYPAFGNLAPRDISSRAAKERIDAGFGVGPQRNAVYLDFSKAIKEQGKEKIREKYGNLFDMYRKITATDAYAEPMMISPAAHFSMGGLWVDYELMTTIPGLFALGEANFADHGANRLGANSLLQACVDGYFVAPYTVSNYLSGEIHSEKLETDTQEFVDAEVQVRAHLGRLLAIGGTKTADHYHKILGKLLYDHCGLSRSKKGLLYAIEEIKKLREDFYEHLKVPGTEDEMNGELEKAGRISDYLEVAELMCQDALTREESCGAHFREEYQTAEGEALRNDEQFCFVSAWQWQGENKEEQLVPEPLYFEQVELTVRSYK</sequence>
<evidence type="ECO:0000256" key="10">
    <source>
        <dbReference type="ARBA" id="ARBA00023002"/>
    </source>
</evidence>
<comment type="catalytic activity">
    <reaction evidence="12">
        <text>a quinone + succinate = fumarate + a quinol</text>
        <dbReference type="Rhea" id="RHEA:40523"/>
        <dbReference type="ChEBI" id="CHEBI:24646"/>
        <dbReference type="ChEBI" id="CHEBI:29806"/>
        <dbReference type="ChEBI" id="CHEBI:30031"/>
        <dbReference type="ChEBI" id="CHEBI:132124"/>
        <dbReference type="EC" id="1.3.5.1"/>
    </reaction>
</comment>
<evidence type="ECO:0000256" key="11">
    <source>
        <dbReference type="ARBA" id="ARBA00023136"/>
    </source>
</evidence>
<dbReference type="EMBL" id="CP017141">
    <property type="protein sequence ID" value="AOM77549.1"/>
    <property type="molecule type" value="Genomic_DNA"/>
</dbReference>